<accession>A0A0B0N640</accession>
<proteinExistence type="predicted"/>
<protein>
    <submittedName>
        <fullName evidence="1">Uncharacterized protein</fullName>
    </submittedName>
</protein>
<sequence length="11" mass="1175">MEQILSPASSL</sequence>
<name>A0A0B0N640_GOSAR</name>
<keyword evidence="2" id="KW-1185">Reference proteome</keyword>
<organism evidence="1 2">
    <name type="scientific">Gossypium arboreum</name>
    <name type="common">Tree cotton</name>
    <name type="synonym">Gossypium nanking</name>
    <dbReference type="NCBI Taxonomy" id="29729"/>
    <lineage>
        <taxon>Eukaryota</taxon>
        <taxon>Viridiplantae</taxon>
        <taxon>Streptophyta</taxon>
        <taxon>Embryophyta</taxon>
        <taxon>Tracheophyta</taxon>
        <taxon>Spermatophyta</taxon>
        <taxon>Magnoliopsida</taxon>
        <taxon>eudicotyledons</taxon>
        <taxon>Gunneridae</taxon>
        <taxon>Pentapetalae</taxon>
        <taxon>rosids</taxon>
        <taxon>malvids</taxon>
        <taxon>Malvales</taxon>
        <taxon>Malvaceae</taxon>
        <taxon>Malvoideae</taxon>
        <taxon>Gossypium</taxon>
    </lineage>
</organism>
<dbReference type="EMBL" id="JRRC01456180">
    <property type="protein sequence ID" value="KHG06601.1"/>
    <property type="molecule type" value="Genomic_DNA"/>
</dbReference>
<evidence type="ECO:0000313" key="2">
    <source>
        <dbReference type="Proteomes" id="UP000032142"/>
    </source>
</evidence>
<evidence type="ECO:0000313" key="1">
    <source>
        <dbReference type="EMBL" id="KHG06601.1"/>
    </source>
</evidence>
<comment type="caution">
    <text evidence="1">The sequence shown here is derived from an EMBL/GenBank/DDBJ whole genome shotgun (WGS) entry which is preliminary data.</text>
</comment>
<dbReference type="Proteomes" id="UP000032142">
    <property type="component" value="Unassembled WGS sequence"/>
</dbReference>
<gene>
    <name evidence="1" type="ORF">F383_33855</name>
</gene>
<reference evidence="2" key="1">
    <citation type="submission" date="2014-09" db="EMBL/GenBank/DDBJ databases">
        <authorList>
            <person name="Mudge J."/>
            <person name="Ramaraj T."/>
            <person name="Lindquist I.E."/>
            <person name="Bharti A.K."/>
            <person name="Sundararajan A."/>
            <person name="Cameron C.T."/>
            <person name="Woodward J.E."/>
            <person name="May G.D."/>
            <person name="Brubaker C."/>
            <person name="Broadhvest J."/>
            <person name="Wilkins T.A."/>
        </authorList>
    </citation>
    <scope>NUCLEOTIDE SEQUENCE</scope>
    <source>
        <strain evidence="2">cv. AKA8401</strain>
    </source>
</reference>